<protein>
    <recommendedName>
        <fullName evidence="4">Secreted protein</fullName>
    </recommendedName>
</protein>
<dbReference type="RefSeq" id="WP_224123367.1">
    <property type="nucleotide sequence ID" value="NZ_JAIQZJ010000007.1"/>
</dbReference>
<feature type="chain" id="PRO_5045367251" description="Secreted protein" evidence="1">
    <location>
        <begin position="23"/>
        <end position="254"/>
    </location>
</feature>
<evidence type="ECO:0000313" key="2">
    <source>
        <dbReference type="EMBL" id="MBZ5738993.1"/>
    </source>
</evidence>
<proteinExistence type="predicted"/>
<gene>
    <name evidence="2" type="ORF">K8U61_12520</name>
</gene>
<keyword evidence="1" id="KW-0732">Signal</keyword>
<feature type="signal peptide" evidence="1">
    <location>
        <begin position="1"/>
        <end position="22"/>
    </location>
</feature>
<evidence type="ECO:0000313" key="3">
    <source>
        <dbReference type="Proteomes" id="UP000780875"/>
    </source>
</evidence>
<sequence length="254" mass="27237">MRKLAALSALALVALPAQPSLAGAEAPSVSAPQVYSTSYLGAVTVKPTQLFRIAPGGADQGDASGPQDRSFDIQVSRTPVRAARPRPWTDRVDHSTDRRLRVRLAAGEITCVRVRQHGWGATSGWSERRCAVRALDDRQAAADGPIRRVRDHRYADGRATYLPAGSALRVAKVPKRAWYGAVYTAFPTSSPHHCVGPDLRLVGKGRPHGYKGGGNGDLEYRYSTARRAGTAVIESRTGPTCHIGGAVIVPAWAR</sequence>
<accession>A0ABS7UDB5</accession>
<evidence type="ECO:0000256" key="1">
    <source>
        <dbReference type="SAM" id="SignalP"/>
    </source>
</evidence>
<name>A0ABS7UDB5_9ACTN</name>
<dbReference type="EMBL" id="JAIQZJ010000007">
    <property type="protein sequence ID" value="MBZ5738993.1"/>
    <property type="molecule type" value="Genomic_DNA"/>
</dbReference>
<dbReference type="Proteomes" id="UP000780875">
    <property type="component" value="Unassembled WGS sequence"/>
</dbReference>
<keyword evidence="3" id="KW-1185">Reference proteome</keyword>
<organism evidence="2 3">
    <name type="scientific">Nocardioides mangrovi</name>
    <dbReference type="NCBI Taxonomy" id="2874580"/>
    <lineage>
        <taxon>Bacteria</taxon>
        <taxon>Bacillati</taxon>
        <taxon>Actinomycetota</taxon>
        <taxon>Actinomycetes</taxon>
        <taxon>Propionibacteriales</taxon>
        <taxon>Nocardioidaceae</taxon>
        <taxon>Nocardioides</taxon>
    </lineage>
</organism>
<comment type="caution">
    <text evidence="2">The sequence shown here is derived from an EMBL/GenBank/DDBJ whole genome shotgun (WGS) entry which is preliminary data.</text>
</comment>
<evidence type="ECO:0008006" key="4">
    <source>
        <dbReference type="Google" id="ProtNLM"/>
    </source>
</evidence>
<reference evidence="2 3" key="1">
    <citation type="submission" date="2021-09" db="EMBL/GenBank/DDBJ databases">
        <title>Whole genome sequence of Nocardioides sp. GBK3QG-3.</title>
        <authorList>
            <person name="Tuo L."/>
        </authorList>
    </citation>
    <scope>NUCLEOTIDE SEQUENCE [LARGE SCALE GENOMIC DNA]</scope>
    <source>
        <strain evidence="2 3">GBK3QG-3</strain>
    </source>
</reference>